<reference evidence="2" key="1">
    <citation type="submission" date="2014-09" db="EMBL/GenBank/DDBJ databases">
        <authorList>
            <person name="Magalhaes I.L.F."/>
            <person name="Oliveira U."/>
            <person name="Santos F.R."/>
            <person name="Vidigal T.H.D.A."/>
            <person name="Brescovit A.D."/>
            <person name="Santos A.J."/>
        </authorList>
    </citation>
    <scope>NUCLEOTIDE SEQUENCE</scope>
    <source>
        <tissue evidence="2">Shoot tissue taken approximately 20 cm above the soil surface</tissue>
    </source>
</reference>
<name>A0A0A9BTN7_ARUDO</name>
<feature type="compositionally biased region" description="Pro residues" evidence="1">
    <location>
        <begin position="59"/>
        <end position="71"/>
    </location>
</feature>
<feature type="compositionally biased region" description="Basic residues" evidence="1">
    <location>
        <begin position="74"/>
        <end position="83"/>
    </location>
</feature>
<proteinExistence type="predicted"/>
<dbReference type="AlphaFoldDB" id="A0A0A9BTN7"/>
<accession>A0A0A9BTN7</accession>
<organism evidence="2">
    <name type="scientific">Arundo donax</name>
    <name type="common">Giant reed</name>
    <name type="synonym">Donax arundinaceus</name>
    <dbReference type="NCBI Taxonomy" id="35708"/>
    <lineage>
        <taxon>Eukaryota</taxon>
        <taxon>Viridiplantae</taxon>
        <taxon>Streptophyta</taxon>
        <taxon>Embryophyta</taxon>
        <taxon>Tracheophyta</taxon>
        <taxon>Spermatophyta</taxon>
        <taxon>Magnoliopsida</taxon>
        <taxon>Liliopsida</taxon>
        <taxon>Poales</taxon>
        <taxon>Poaceae</taxon>
        <taxon>PACMAD clade</taxon>
        <taxon>Arundinoideae</taxon>
        <taxon>Arundineae</taxon>
        <taxon>Arundo</taxon>
    </lineage>
</organism>
<evidence type="ECO:0000313" key="2">
    <source>
        <dbReference type="EMBL" id="JAD62592.1"/>
    </source>
</evidence>
<protein>
    <submittedName>
        <fullName evidence="2">Uncharacterized protein</fullName>
    </submittedName>
</protein>
<sequence>MVELSSRLAARAARCACPRRPPCRSRPQLSSPASLGRATRPRAPPGQAPRSPRCSRRPPCSPVPPALPPPQSSQRHRRRACRP</sequence>
<evidence type="ECO:0000256" key="1">
    <source>
        <dbReference type="SAM" id="MobiDB-lite"/>
    </source>
</evidence>
<reference evidence="2" key="2">
    <citation type="journal article" date="2015" name="Data Brief">
        <title>Shoot transcriptome of the giant reed, Arundo donax.</title>
        <authorList>
            <person name="Barrero R.A."/>
            <person name="Guerrero F.D."/>
            <person name="Moolhuijzen P."/>
            <person name="Goolsby J.A."/>
            <person name="Tidwell J."/>
            <person name="Bellgard S.E."/>
            <person name="Bellgard M.I."/>
        </authorList>
    </citation>
    <scope>NUCLEOTIDE SEQUENCE</scope>
    <source>
        <tissue evidence="2">Shoot tissue taken approximately 20 cm above the soil surface</tissue>
    </source>
</reference>
<dbReference type="EMBL" id="GBRH01235303">
    <property type="protein sequence ID" value="JAD62592.1"/>
    <property type="molecule type" value="Transcribed_RNA"/>
</dbReference>
<feature type="region of interest" description="Disordered" evidence="1">
    <location>
        <begin position="18"/>
        <end position="83"/>
    </location>
</feature>